<feature type="non-terminal residue" evidence="1">
    <location>
        <position position="106"/>
    </location>
</feature>
<protein>
    <submittedName>
        <fullName evidence="1">Putative inactive purple acid phosphatase 1-like protein</fullName>
    </submittedName>
</protein>
<reference evidence="1 2" key="1">
    <citation type="journal article" date="2014" name="Am. J. Bot.">
        <title>Genome assembly and annotation for red clover (Trifolium pratense; Fabaceae).</title>
        <authorList>
            <person name="Istvanek J."/>
            <person name="Jaros M."/>
            <person name="Krenek A."/>
            <person name="Repkova J."/>
        </authorList>
    </citation>
    <scope>NUCLEOTIDE SEQUENCE [LARGE SCALE GENOMIC DNA]</scope>
    <source>
        <strain evidence="2">cv. Tatra</strain>
        <tissue evidence="1">Young leaves</tissue>
    </source>
</reference>
<comment type="caution">
    <text evidence="1">The sequence shown here is derived from an EMBL/GenBank/DDBJ whole genome shotgun (WGS) entry which is preliminary data.</text>
</comment>
<name>A0A2K3N5H1_TRIPR</name>
<dbReference type="Proteomes" id="UP000236291">
    <property type="component" value="Unassembled WGS sequence"/>
</dbReference>
<sequence length="106" mass="12198">MRALLCSEIPSIDDWIRAFSPANFSGNHECDWPGSGSFYGNMDSVGECGVLAETMFYVPASNRAKFWYSIDYGMFRFCVADTEHDWREGTEQYKFIEHCLVSVDRQ</sequence>
<gene>
    <name evidence="1" type="ORF">L195_g021530</name>
</gene>
<dbReference type="EMBL" id="ASHM01016473">
    <property type="protein sequence ID" value="PNX98288.1"/>
    <property type="molecule type" value="Genomic_DNA"/>
</dbReference>
<dbReference type="AlphaFoldDB" id="A0A2K3N5H1"/>
<dbReference type="STRING" id="57577.A0A2K3N5H1"/>
<dbReference type="SUPFAM" id="SSF56300">
    <property type="entry name" value="Metallo-dependent phosphatases"/>
    <property type="match status" value="1"/>
</dbReference>
<evidence type="ECO:0000313" key="1">
    <source>
        <dbReference type="EMBL" id="PNX98288.1"/>
    </source>
</evidence>
<dbReference type="InterPro" id="IPR029052">
    <property type="entry name" value="Metallo-depent_PP-like"/>
</dbReference>
<accession>A0A2K3N5H1</accession>
<dbReference type="Gene3D" id="3.60.21.10">
    <property type="match status" value="1"/>
</dbReference>
<organism evidence="1 2">
    <name type="scientific">Trifolium pratense</name>
    <name type="common">Red clover</name>
    <dbReference type="NCBI Taxonomy" id="57577"/>
    <lineage>
        <taxon>Eukaryota</taxon>
        <taxon>Viridiplantae</taxon>
        <taxon>Streptophyta</taxon>
        <taxon>Embryophyta</taxon>
        <taxon>Tracheophyta</taxon>
        <taxon>Spermatophyta</taxon>
        <taxon>Magnoliopsida</taxon>
        <taxon>eudicotyledons</taxon>
        <taxon>Gunneridae</taxon>
        <taxon>Pentapetalae</taxon>
        <taxon>rosids</taxon>
        <taxon>fabids</taxon>
        <taxon>Fabales</taxon>
        <taxon>Fabaceae</taxon>
        <taxon>Papilionoideae</taxon>
        <taxon>50 kb inversion clade</taxon>
        <taxon>NPAAA clade</taxon>
        <taxon>Hologalegina</taxon>
        <taxon>IRL clade</taxon>
        <taxon>Trifolieae</taxon>
        <taxon>Trifolium</taxon>
    </lineage>
</organism>
<dbReference type="PANTHER" id="PTHR45778:SF16">
    <property type="entry name" value="INACTIVE PURPLE ACID PHOSPHATASE 1-RELATED"/>
    <property type="match status" value="1"/>
</dbReference>
<reference evidence="1 2" key="2">
    <citation type="journal article" date="2017" name="Front. Plant Sci.">
        <title>Gene Classification and Mining of Molecular Markers Useful in Red Clover (Trifolium pratense) Breeding.</title>
        <authorList>
            <person name="Istvanek J."/>
            <person name="Dluhosova J."/>
            <person name="Dluhos P."/>
            <person name="Patkova L."/>
            <person name="Nedelnik J."/>
            <person name="Repkova J."/>
        </authorList>
    </citation>
    <scope>NUCLEOTIDE SEQUENCE [LARGE SCALE GENOMIC DNA]</scope>
    <source>
        <strain evidence="2">cv. Tatra</strain>
        <tissue evidence="1">Young leaves</tissue>
    </source>
</reference>
<evidence type="ECO:0000313" key="2">
    <source>
        <dbReference type="Proteomes" id="UP000236291"/>
    </source>
</evidence>
<dbReference type="PANTHER" id="PTHR45778">
    <property type="entry name" value="PURPLE ACID PHOSPHATASE-RELATED"/>
    <property type="match status" value="1"/>
</dbReference>
<proteinExistence type="predicted"/>